<reference evidence="1" key="2">
    <citation type="journal article" date="2024" name="Plant">
        <title>Genomic evolution and insights into agronomic trait innovations of Sesamum species.</title>
        <authorList>
            <person name="Miao H."/>
            <person name="Wang L."/>
            <person name="Qu L."/>
            <person name="Liu H."/>
            <person name="Sun Y."/>
            <person name="Le M."/>
            <person name="Wang Q."/>
            <person name="Wei S."/>
            <person name="Zheng Y."/>
            <person name="Lin W."/>
            <person name="Duan Y."/>
            <person name="Cao H."/>
            <person name="Xiong S."/>
            <person name="Wang X."/>
            <person name="Wei L."/>
            <person name="Li C."/>
            <person name="Ma Q."/>
            <person name="Ju M."/>
            <person name="Zhao R."/>
            <person name="Li G."/>
            <person name="Mu C."/>
            <person name="Tian Q."/>
            <person name="Mei H."/>
            <person name="Zhang T."/>
            <person name="Gao T."/>
            <person name="Zhang H."/>
        </authorList>
    </citation>
    <scope>NUCLEOTIDE SEQUENCE</scope>
    <source>
        <strain evidence="1">G02</strain>
    </source>
</reference>
<reference evidence="1" key="1">
    <citation type="submission" date="2020-06" db="EMBL/GenBank/DDBJ databases">
        <authorList>
            <person name="Li T."/>
            <person name="Hu X."/>
            <person name="Zhang T."/>
            <person name="Song X."/>
            <person name="Zhang H."/>
            <person name="Dai N."/>
            <person name="Sheng W."/>
            <person name="Hou X."/>
            <person name="Wei L."/>
        </authorList>
    </citation>
    <scope>NUCLEOTIDE SEQUENCE</scope>
    <source>
        <strain evidence="1">G02</strain>
        <tissue evidence="1">Leaf</tissue>
    </source>
</reference>
<proteinExistence type="predicted"/>
<comment type="caution">
    <text evidence="1">The sequence shown here is derived from an EMBL/GenBank/DDBJ whole genome shotgun (WGS) entry which is preliminary data.</text>
</comment>
<gene>
    <name evidence="1" type="ORF">Sradi_0729000</name>
</gene>
<organism evidence="1">
    <name type="scientific">Sesamum radiatum</name>
    <name type="common">Black benniseed</name>
    <dbReference type="NCBI Taxonomy" id="300843"/>
    <lineage>
        <taxon>Eukaryota</taxon>
        <taxon>Viridiplantae</taxon>
        <taxon>Streptophyta</taxon>
        <taxon>Embryophyta</taxon>
        <taxon>Tracheophyta</taxon>
        <taxon>Spermatophyta</taxon>
        <taxon>Magnoliopsida</taxon>
        <taxon>eudicotyledons</taxon>
        <taxon>Gunneridae</taxon>
        <taxon>Pentapetalae</taxon>
        <taxon>asterids</taxon>
        <taxon>lamiids</taxon>
        <taxon>Lamiales</taxon>
        <taxon>Pedaliaceae</taxon>
        <taxon>Sesamum</taxon>
    </lineage>
</organism>
<sequence length="223" mass="25005">MFTGARGDLPPYLEGYSPDHIATIMSLSKCPSYDSAENLEAISDSELNNYIRSRPSDQVEEVTSGSEGGVSARSSAKVKIRWRMRMSKSRARRRLKVRVWRPKSPKCWGDQVWVMALGIHDGASRCSSARVPRCGVVDVETCDNILTLEQLARIHRTFNVPSRHKFILPSLGRRIVTPPDGVSPFMSLISAADFLSPTSFTCQDNSQLRHLCQSTHAKFLYVF</sequence>
<protein>
    <submittedName>
        <fullName evidence="1">Uncharacterized protein</fullName>
    </submittedName>
</protein>
<dbReference type="AlphaFoldDB" id="A0AAW2VQH6"/>
<dbReference type="EMBL" id="JACGWJ010000003">
    <property type="protein sequence ID" value="KAL0431030.1"/>
    <property type="molecule type" value="Genomic_DNA"/>
</dbReference>
<accession>A0AAW2VQH6</accession>
<evidence type="ECO:0000313" key="1">
    <source>
        <dbReference type="EMBL" id="KAL0431030.1"/>
    </source>
</evidence>
<name>A0AAW2VQH6_SESRA</name>